<evidence type="ECO:0000313" key="13">
    <source>
        <dbReference type="Proteomes" id="UP000625247"/>
    </source>
</evidence>
<dbReference type="PRINTS" id="PR01217">
    <property type="entry name" value="PRICHEXTENSN"/>
</dbReference>
<organism evidence="12 13">
    <name type="scientific">Pseudomonas lutea</name>
    <dbReference type="NCBI Taxonomy" id="243924"/>
    <lineage>
        <taxon>Bacteria</taxon>
        <taxon>Pseudomonadati</taxon>
        <taxon>Pseudomonadota</taxon>
        <taxon>Gammaproteobacteria</taxon>
        <taxon>Pseudomonadales</taxon>
        <taxon>Pseudomonadaceae</taxon>
        <taxon>Pseudomonas</taxon>
    </lineage>
</organism>
<dbReference type="SUPFAM" id="SSF74653">
    <property type="entry name" value="TolA/TonB C-terminal domain"/>
    <property type="match status" value="1"/>
</dbReference>
<comment type="caution">
    <text evidence="12">The sequence shown here is derived from an EMBL/GenBank/DDBJ whole genome shotgun (WGS) entry which is preliminary data.</text>
</comment>
<evidence type="ECO:0000256" key="1">
    <source>
        <dbReference type="ARBA" id="ARBA00004383"/>
    </source>
</evidence>
<feature type="region of interest" description="Disordered" evidence="10">
    <location>
        <begin position="76"/>
        <end position="212"/>
    </location>
</feature>
<keyword evidence="5" id="KW-0997">Cell inner membrane</keyword>
<dbReference type="EMBL" id="JACYNP010000002">
    <property type="protein sequence ID" value="MBD8120691.1"/>
    <property type="molecule type" value="Genomic_DNA"/>
</dbReference>
<feature type="domain" description="TonB C-terminal" evidence="11">
    <location>
        <begin position="191"/>
        <end position="282"/>
    </location>
</feature>
<evidence type="ECO:0000256" key="6">
    <source>
        <dbReference type="ARBA" id="ARBA00022692"/>
    </source>
</evidence>
<evidence type="ECO:0000256" key="2">
    <source>
        <dbReference type="ARBA" id="ARBA00006555"/>
    </source>
</evidence>
<keyword evidence="13" id="KW-1185">Reference proteome</keyword>
<evidence type="ECO:0000256" key="7">
    <source>
        <dbReference type="ARBA" id="ARBA00022927"/>
    </source>
</evidence>
<comment type="similarity">
    <text evidence="2">Belongs to the TonB family.</text>
</comment>
<accession>A0ABR9A3Z3</accession>
<feature type="compositionally biased region" description="Pro residues" evidence="10">
    <location>
        <begin position="150"/>
        <end position="179"/>
    </location>
</feature>
<keyword evidence="4" id="KW-1003">Cell membrane</keyword>
<proteinExistence type="inferred from homology"/>
<dbReference type="InterPro" id="IPR037682">
    <property type="entry name" value="TonB_C"/>
</dbReference>
<evidence type="ECO:0000259" key="11">
    <source>
        <dbReference type="PROSITE" id="PS52015"/>
    </source>
</evidence>
<dbReference type="PROSITE" id="PS52015">
    <property type="entry name" value="TONB_CTD"/>
    <property type="match status" value="1"/>
</dbReference>
<evidence type="ECO:0000313" key="12">
    <source>
        <dbReference type="EMBL" id="MBD8120691.1"/>
    </source>
</evidence>
<comment type="subcellular location">
    <subcellularLocation>
        <location evidence="1">Cell inner membrane</location>
        <topology evidence="1">Single-pass membrane protein</topology>
        <orientation evidence="1">Periplasmic side</orientation>
    </subcellularLocation>
</comment>
<evidence type="ECO:0000256" key="9">
    <source>
        <dbReference type="ARBA" id="ARBA00023136"/>
    </source>
</evidence>
<evidence type="ECO:0000256" key="3">
    <source>
        <dbReference type="ARBA" id="ARBA00022448"/>
    </source>
</evidence>
<dbReference type="InterPro" id="IPR051045">
    <property type="entry name" value="TonB-dependent_transducer"/>
</dbReference>
<keyword evidence="9" id="KW-0472">Membrane</keyword>
<dbReference type="PANTHER" id="PTHR33446">
    <property type="entry name" value="PROTEIN TONB-RELATED"/>
    <property type="match status" value="1"/>
</dbReference>
<sequence length="282" mass="29798">MNDAVKMKALPEWAPDELSAAWPRIPFKENTSRPGELSRTQVMLLIAASVLIHGAIWWYVQTAKADIPEVAPQVPEMTVELTSPTPPTPEPPPPEPPPPPPPPPPEPAQPEQPIEDPDALKPPPKPVDKPVEKPKVEKPKPVKKPEPVKKPMPPAPAAPAAPSNPAPAAPTPSPAPPAPAAAHAAPAKESAAISGLASLGNPPPEYPGAALRKGMEGRVILRIKVLPNGRAGSVEVTKSSGKQVLDDAAVETVRNWKFVPAKRGDTPIEGFATQTIDFKLPE</sequence>
<feature type="compositionally biased region" description="Basic and acidic residues" evidence="10">
    <location>
        <begin position="126"/>
        <end position="149"/>
    </location>
</feature>
<keyword evidence="7" id="KW-0653">Protein transport</keyword>
<keyword evidence="8" id="KW-1133">Transmembrane helix</keyword>
<evidence type="ECO:0000256" key="4">
    <source>
        <dbReference type="ARBA" id="ARBA00022475"/>
    </source>
</evidence>
<gene>
    <name evidence="12" type="ORF">IFT62_05660</name>
</gene>
<dbReference type="InterPro" id="IPR006260">
    <property type="entry name" value="TonB/TolA_C"/>
</dbReference>
<name>A0ABR9A3Z3_9PSED</name>
<dbReference type="Gene3D" id="3.30.1150.10">
    <property type="match status" value="1"/>
</dbReference>
<keyword evidence="3" id="KW-0813">Transport</keyword>
<reference evidence="12 13" key="1">
    <citation type="journal article" date="2020" name="FEMS Microbiol. Ecol.">
        <title>Temporal dynamics of bacterial communities during seed development and maturation.</title>
        <authorList>
            <person name="Chesneau G."/>
            <person name="Torres-Cortes G."/>
            <person name="Briand M."/>
            <person name="Darrasse A."/>
            <person name="Preveaux A."/>
            <person name="Marais C."/>
            <person name="Jacques M.A."/>
            <person name="Shade A."/>
            <person name="Barret M."/>
        </authorList>
    </citation>
    <scope>NUCLEOTIDE SEQUENCE [LARGE SCALE GENOMIC DNA]</scope>
    <source>
        <strain evidence="12 13">CFBP13723</strain>
    </source>
</reference>
<keyword evidence="6" id="KW-0812">Transmembrane</keyword>
<dbReference type="Proteomes" id="UP000625247">
    <property type="component" value="Unassembled WGS sequence"/>
</dbReference>
<evidence type="ECO:0000256" key="10">
    <source>
        <dbReference type="SAM" id="MobiDB-lite"/>
    </source>
</evidence>
<dbReference type="PANTHER" id="PTHR33446:SF2">
    <property type="entry name" value="PROTEIN TONB"/>
    <property type="match status" value="1"/>
</dbReference>
<evidence type="ECO:0000256" key="8">
    <source>
        <dbReference type="ARBA" id="ARBA00022989"/>
    </source>
</evidence>
<feature type="compositionally biased region" description="Low complexity" evidence="10">
    <location>
        <begin position="180"/>
        <end position="192"/>
    </location>
</feature>
<dbReference type="RefSeq" id="WP_191943381.1">
    <property type="nucleotide sequence ID" value="NZ_JACYNP010000002.1"/>
</dbReference>
<evidence type="ECO:0000256" key="5">
    <source>
        <dbReference type="ARBA" id="ARBA00022519"/>
    </source>
</evidence>
<protein>
    <submittedName>
        <fullName evidence="12">Energy transducer TonB</fullName>
    </submittedName>
</protein>
<dbReference type="Pfam" id="PF03544">
    <property type="entry name" value="TonB_C"/>
    <property type="match status" value="1"/>
</dbReference>
<dbReference type="NCBIfam" id="TIGR01352">
    <property type="entry name" value="tonB_Cterm"/>
    <property type="match status" value="1"/>
</dbReference>
<feature type="compositionally biased region" description="Pro residues" evidence="10">
    <location>
        <begin position="84"/>
        <end position="110"/>
    </location>
</feature>